<dbReference type="PANTHER" id="PTHR19211">
    <property type="entry name" value="ATP-BINDING TRANSPORT PROTEIN-RELATED"/>
    <property type="match status" value="1"/>
</dbReference>
<dbReference type="PROSITE" id="PS00211">
    <property type="entry name" value="ABC_TRANSPORTER_1"/>
    <property type="match status" value="2"/>
</dbReference>
<dbReference type="EMBL" id="BNED01000007">
    <property type="protein sequence ID" value="GHI82577.1"/>
    <property type="molecule type" value="Genomic_DNA"/>
</dbReference>
<reference evidence="7" key="1">
    <citation type="submission" date="2023-07" db="EMBL/GenBank/DDBJ databases">
        <title>Whole genome shotgun sequence of Streptomyces spororaveus NBRC 15456.</title>
        <authorList>
            <person name="Komaki H."/>
            <person name="Tamura T."/>
        </authorList>
    </citation>
    <scope>NUCLEOTIDE SEQUENCE [LARGE SCALE GENOMIC DNA]</scope>
    <source>
        <strain evidence="7">NBRC 15456</strain>
    </source>
</reference>
<organism evidence="6 7">
    <name type="scientific">Streptomyces spororaveus</name>
    <dbReference type="NCBI Taxonomy" id="284039"/>
    <lineage>
        <taxon>Bacteria</taxon>
        <taxon>Bacillati</taxon>
        <taxon>Actinomycetota</taxon>
        <taxon>Actinomycetes</taxon>
        <taxon>Kitasatosporales</taxon>
        <taxon>Streptomycetaceae</taxon>
        <taxon>Streptomyces</taxon>
    </lineage>
</organism>
<evidence type="ECO:0000313" key="6">
    <source>
        <dbReference type="EMBL" id="GHI82577.1"/>
    </source>
</evidence>
<keyword evidence="3 6" id="KW-0067">ATP-binding</keyword>
<evidence type="ECO:0000256" key="4">
    <source>
        <dbReference type="SAM" id="Coils"/>
    </source>
</evidence>
<dbReference type="SUPFAM" id="SSF52540">
    <property type="entry name" value="P-loop containing nucleoside triphosphate hydrolases"/>
    <property type="match status" value="2"/>
</dbReference>
<feature type="coiled-coil region" evidence="4">
    <location>
        <begin position="88"/>
        <end position="115"/>
    </location>
</feature>
<evidence type="ECO:0000256" key="2">
    <source>
        <dbReference type="ARBA" id="ARBA00022741"/>
    </source>
</evidence>
<dbReference type="InterPro" id="IPR050611">
    <property type="entry name" value="ABCF"/>
</dbReference>
<comment type="caution">
    <text evidence="6">The sequence shown here is derived from an EMBL/GenBank/DDBJ whole genome shotgun (WGS) entry which is preliminary data.</text>
</comment>
<keyword evidence="1" id="KW-0677">Repeat</keyword>
<keyword evidence="4" id="KW-0175">Coiled coil</keyword>
<dbReference type="Proteomes" id="UP000608522">
    <property type="component" value="Unassembled WGS sequence"/>
</dbReference>
<name>A0ABQ3TRA2_9ACTN</name>
<keyword evidence="7" id="KW-1185">Reference proteome</keyword>
<dbReference type="PROSITE" id="PS50893">
    <property type="entry name" value="ABC_TRANSPORTER_2"/>
    <property type="match status" value="2"/>
</dbReference>
<dbReference type="InterPro" id="IPR003439">
    <property type="entry name" value="ABC_transporter-like_ATP-bd"/>
</dbReference>
<gene>
    <name evidence="6" type="ORF">Sspor_81380</name>
</gene>
<evidence type="ECO:0000256" key="1">
    <source>
        <dbReference type="ARBA" id="ARBA00022737"/>
    </source>
</evidence>
<dbReference type="SMART" id="SM00382">
    <property type="entry name" value="AAA"/>
    <property type="match status" value="2"/>
</dbReference>
<feature type="domain" description="ABC transporter" evidence="5">
    <location>
        <begin position="5"/>
        <end position="262"/>
    </location>
</feature>
<accession>A0ABQ3TRA2</accession>
<dbReference type="InterPro" id="IPR027417">
    <property type="entry name" value="P-loop_NTPase"/>
</dbReference>
<evidence type="ECO:0000256" key="3">
    <source>
        <dbReference type="ARBA" id="ARBA00022840"/>
    </source>
</evidence>
<dbReference type="PANTHER" id="PTHR19211:SF14">
    <property type="entry name" value="ATP-BINDING CASSETTE SUB-FAMILY F MEMBER 1"/>
    <property type="match status" value="1"/>
</dbReference>
<dbReference type="Pfam" id="PF00005">
    <property type="entry name" value="ABC_tran"/>
    <property type="match status" value="2"/>
</dbReference>
<protein>
    <submittedName>
        <fullName evidence="6">ABC transporter ATP-binding protein</fullName>
    </submittedName>
</protein>
<sequence length="559" mass="59097">MTAQLTASDLTKSYEGRLVLDSVDCSVPTGERLGIVGENGSGKSTLLRLLAGAERPDRGEVVLHAEGGVGHLAQEESLPPHLTVQQVVDRALAELRALEQDLRRLEARMADGDATAETLTAYADTLTAFELRGGYDADARVERSLHGLGLPGLPRERAVGGLSGGEAVRLRLAVLLAAAPEVLLLDEPTNHLDGAALTWLEDHLRARRGITVVVSHDRAFLERVATSLLEVDGDLHRTVRYGNGYAGYLAERAAERRRRAEAHTAWRAEAARLREAAAVTARRVAPGRAMKDGNKMAYDRAAGRVQQSLASRVRNAEERLARLLARPVHPPAEPLRFTAVPRTATTAAGPGTPAGPAGSDDARRVLLAAAGVAVEGRLAPVDVTVPAGGRLLVTGPNGAGKSTLLHVLAGALDPDLGQVVRHGQTGLLAQHTDAGTGRGTLLAAYAEGRSGTPEEHAERLLSLGLFARDRLSAPVGSLSVGQRQRLALARLVTEPADVLLLDEPTNHLSPALAEELQEALDRFAGAVVVVSHDRRLCARWPGDRLTLRAPAPAAAAAHP</sequence>
<keyword evidence="2" id="KW-0547">Nucleotide-binding</keyword>
<dbReference type="GO" id="GO:0005524">
    <property type="term" value="F:ATP binding"/>
    <property type="evidence" value="ECO:0007669"/>
    <property type="project" value="UniProtKB-KW"/>
</dbReference>
<proteinExistence type="predicted"/>
<dbReference type="InterPro" id="IPR017871">
    <property type="entry name" value="ABC_transporter-like_CS"/>
</dbReference>
<dbReference type="RefSeq" id="WP_202204172.1">
    <property type="nucleotide sequence ID" value="NZ_BAAATO010000061.1"/>
</dbReference>
<dbReference type="InterPro" id="IPR003593">
    <property type="entry name" value="AAA+_ATPase"/>
</dbReference>
<evidence type="ECO:0000259" key="5">
    <source>
        <dbReference type="PROSITE" id="PS50893"/>
    </source>
</evidence>
<dbReference type="Gene3D" id="3.40.50.300">
    <property type="entry name" value="P-loop containing nucleotide triphosphate hydrolases"/>
    <property type="match status" value="2"/>
</dbReference>
<evidence type="ECO:0000313" key="7">
    <source>
        <dbReference type="Proteomes" id="UP000608522"/>
    </source>
</evidence>
<feature type="domain" description="ABC transporter" evidence="5">
    <location>
        <begin position="362"/>
        <end position="559"/>
    </location>
</feature>
<dbReference type="CDD" id="cd03221">
    <property type="entry name" value="ABCF_EF-3"/>
    <property type="match status" value="1"/>
</dbReference>